<evidence type="ECO:0000256" key="10">
    <source>
        <dbReference type="ARBA" id="ARBA00022989"/>
    </source>
</evidence>
<keyword evidence="4" id="KW-0132">Cell division</keyword>
<dbReference type="InterPro" id="IPR018365">
    <property type="entry name" value="Cell_cycle_FtsW-rel_CS"/>
</dbReference>
<feature type="transmembrane region" description="Helical" evidence="23">
    <location>
        <begin position="319"/>
        <end position="345"/>
    </location>
</feature>
<keyword evidence="8" id="KW-0133">Cell shape</keyword>
<dbReference type="PANTHER" id="PTHR30474:SF2">
    <property type="entry name" value="PEPTIDOGLYCAN GLYCOSYLTRANSFERASE FTSW-RELATED"/>
    <property type="match status" value="1"/>
</dbReference>
<evidence type="ECO:0000256" key="15">
    <source>
        <dbReference type="ARBA" id="ARBA00033270"/>
    </source>
</evidence>
<reference evidence="24 25" key="1">
    <citation type="journal article" date="2014" name="Int. J. Syst. Evol. Microbiol.">
        <title>Description of Galbitalea soli gen. nov., sp. nov., and Frondihabitans sucicola sp. nov.</title>
        <authorList>
            <person name="Kim S.J."/>
            <person name="Lim J.M."/>
            <person name="Ahn J.H."/>
            <person name="Weon H.Y."/>
            <person name="Hamada M."/>
            <person name="Suzuki K."/>
            <person name="Ahn T.Y."/>
            <person name="Kwon S.W."/>
        </authorList>
    </citation>
    <scope>NUCLEOTIDE SEQUENCE [LARGE SCALE GENOMIC DNA]</scope>
    <source>
        <strain evidence="24 25">NBRC 108727</strain>
    </source>
</reference>
<keyword evidence="3" id="KW-1003">Cell membrane</keyword>
<keyword evidence="25" id="KW-1185">Reference proteome</keyword>
<dbReference type="GO" id="GO:0008955">
    <property type="term" value="F:peptidoglycan glycosyltransferase activity"/>
    <property type="evidence" value="ECO:0007669"/>
    <property type="project" value="UniProtKB-EC"/>
</dbReference>
<feature type="transmembrane region" description="Helical" evidence="23">
    <location>
        <begin position="394"/>
        <end position="416"/>
    </location>
</feature>
<dbReference type="EC" id="2.4.99.28" evidence="19"/>
<gene>
    <name evidence="24" type="primary">ftsW</name>
    <name evidence="24" type="ORF">G3T37_01415</name>
</gene>
<keyword evidence="10 23" id="KW-1133">Transmembrane helix</keyword>
<dbReference type="GO" id="GO:0051301">
    <property type="term" value="P:cell division"/>
    <property type="evidence" value="ECO:0007669"/>
    <property type="project" value="UniProtKB-KW"/>
</dbReference>
<evidence type="ECO:0000256" key="19">
    <source>
        <dbReference type="ARBA" id="ARBA00044770"/>
    </source>
</evidence>
<evidence type="ECO:0000256" key="13">
    <source>
        <dbReference type="ARBA" id="ARBA00023316"/>
    </source>
</evidence>
<evidence type="ECO:0000256" key="11">
    <source>
        <dbReference type="ARBA" id="ARBA00023136"/>
    </source>
</evidence>
<comment type="similarity">
    <text evidence="16">Belongs to the SEDS family. FtsW subfamily.</text>
</comment>
<evidence type="ECO:0000256" key="18">
    <source>
        <dbReference type="ARBA" id="ARBA00041418"/>
    </source>
</evidence>
<keyword evidence="6" id="KW-0808">Transferase</keyword>
<dbReference type="GO" id="GO:0005886">
    <property type="term" value="C:plasma membrane"/>
    <property type="evidence" value="ECO:0007669"/>
    <property type="project" value="UniProtKB-SubCell"/>
</dbReference>
<accession>A0A7C9PLG2</accession>
<feature type="transmembrane region" description="Helical" evidence="23">
    <location>
        <begin position="126"/>
        <end position="148"/>
    </location>
</feature>
<evidence type="ECO:0000256" key="1">
    <source>
        <dbReference type="ARBA" id="ARBA00004651"/>
    </source>
</evidence>
<dbReference type="GO" id="GO:0008360">
    <property type="term" value="P:regulation of cell shape"/>
    <property type="evidence" value="ECO:0007669"/>
    <property type="project" value="UniProtKB-KW"/>
</dbReference>
<feature type="transmembrane region" description="Helical" evidence="23">
    <location>
        <begin position="239"/>
        <end position="258"/>
    </location>
</feature>
<comment type="caution">
    <text evidence="24">The sequence shown here is derived from an EMBL/GenBank/DDBJ whole genome shotgun (WGS) entry which is preliminary data.</text>
</comment>
<keyword evidence="7 23" id="KW-0812">Transmembrane</keyword>
<evidence type="ECO:0000256" key="22">
    <source>
        <dbReference type="SAM" id="MobiDB-lite"/>
    </source>
</evidence>
<dbReference type="NCBIfam" id="TIGR02614">
    <property type="entry name" value="ftsW"/>
    <property type="match status" value="1"/>
</dbReference>
<protein>
    <recommendedName>
        <fullName evidence="17">Probable peptidoglycan glycosyltransferase FtsW</fullName>
        <ecNumber evidence="19">2.4.99.28</ecNumber>
    </recommendedName>
    <alternativeName>
        <fullName evidence="18">Cell division protein FtsW</fullName>
    </alternativeName>
    <alternativeName>
        <fullName evidence="15">Cell wall polymerase</fullName>
    </alternativeName>
    <alternativeName>
        <fullName evidence="14">Peptidoglycan polymerase</fullName>
    </alternativeName>
</protein>
<evidence type="ECO:0000256" key="8">
    <source>
        <dbReference type="ARBA" id="ARBA00022960"/>
    </source>
</evidence>
<evidence type="ECO:0000256" key="2">
    <source>
        <dbReference type="ARBA" id="ARBA00004752"/>
    </source>
</evidence>
<evidence type="ECO:0000313" key="25">
    <source>
        <dbReference type="Proteomes" id="UP000479756"/>
    </source>
</evidence>
<dbReference type="PANTHER" id="PTHR30474">
    <property type="entry name" value="CELL CYCLE PROTEIN"/>
    <property type="match status" value="1"/>
</dbReference>
<keyword evidence="5" id="KW-0328">Glycosyltransferase</keyword>
<sequence length="423" mass="45080">MTTTRPSARRTARTPATEPLRTPQARPAAHPASNPGAQPAAHPRRAVVAVQRVFGAENPNFYLLLGTTLFLVIFGLVMVLSSSSVEVGARTGDFFASFQRQGFYAILGVPLMLVASRVPAVFWKRAAWAALIGTSVLQLAVFIPGVGINYQGNQNWIHIGSFTAQPSELVKLSLALWLGWVLAAKQNLLGDWKHVFIPIGPVAAVAIGLVLLGKDLGTALILLSIVLGCLFYGGVRLRILGAAIGIVGFVVFLFTRFSSNRTNRIDAWLSGCTSKSDQLGTCWQTIHGWWGIASGGIFGSGLGESKVKWSWLPEADNDFIFAIIGDELGLIGAIVVLVLFVVLALSFIRIIRASDDPFVRVSTSGIMIWIIGQAFVNIAVVLGLLPVLGVPLPLISAGGSSLIASLVGIGIVLSYARHTPVKL</sequence>
<keyword evidence="9" id="KW-0573">Peptidoglycan synthesis</keyword>
<name>A0A7C9PLG2_9MICO</name>
<evidence type="ECO:0000256" key="5">
    <source>
        <dbReference type="ARBA" id="ARBA00022676"/>
    </source>
</evidence>
<keyword evidence="11 23" id="KW-0472">Membrane</keyword>
<dbReference type="Pfam" id="PF01098">
    <property type="entry name" value="FTSW_RODA_SPOVE"/>
    <property type="match status" value="1"/>
</dbReference>
<dbReference type="GO" id="GO:0009252">
    <property type="term" value="P:peptidoglycan biosynthetic process"/>
    <property type="evidence" value="ECO:0007669"/>
    <property type="project" value="UniProtKB-KW"/>
</dbReference>
<evidence type="ECO:0000256" key="16">
    <source>
        <dbReference type="ARBA" id="ARBA00038053"/>
    </source>
</evidence>
<evidence type="ECO:0000256" key="4">
    <source>
        <dbReference type="ARBA" id="ARBA00022618"/>
    </source>
</evidence>
<evidence type="ECO:0000256" key="12">
    <source>
        <dbReference type="ARBA" id="ARBA00023306"/>
    </source>
</evidence>
<feature type="transmembrane region" description="Helical" evidence="23">
    <location>
        <begin position="61"/>
        <end position="81"/>
    </location>
</feature>
<feature type="region of interest" description="Disordered" evidence="22">
    <location>
        <begin position="1"/>
        <end position="42"/>
    </location>
</feature>
<dbReference type="InterPro" id="IPR001182">
    <property type="entry name" value="FtsW/RodA"/>
</dbReference>
<dbReference type="EMBL" id="JAAGWZ010000001">
    <property type="protein sequence ID" value="NEM90011.1"/>
    <property type="molecule type" value="Genomic_DNA"/>
</dbReference>
<evidence type="ECO:0000256" key="20">
    <source>
        <dbReference type="ARBA" id="ARBA00049902"/>
    </source>
</evidence>
<dbReference type="PROSITE" id="PS00428">
    <property type="entry name" value="FTSW_RODA_SPOVE"/>
    <property type="match status" value="1"/>
</dbReference>
<evidence type="ECO:0000256" key="17">
    <source>
        <dbReference type="ARBA" id="ARBA00041185"/>
    </source>
</evidence>
<dbReference type="GO" id="GO:0032153">
    <property type="term" value="C:cell division site"/>
    <property type="evidence" value="ECO:0007669"/>
    <property type="project" value="TreeGrafter"/>
</dbReference>
<feature type="transmembrane region" description="Helical" evidence="23">
    <location>
        <begin position="102"/>
        <end position="120"/>
    </location>
</feature>
<feature type="transmembrane region" description="Helical" evidence="23">
    <location>
        <begin position="195"/>
        <end position="212"/>
    </location>
</feature>
<feature type="transmembrane region" description="Helical" evidence="23">
    <location>
        <begin position="217"/>
        <end position="233"/>
    </location>
</feature>
<evidence type="ECO:0000256" key="3">
    <source>
        <dbReference type="ARBA" id="ARBA00022475"/>
    </source>
</evidence>
<evidence type="ECO:0000256" key="14">
    <source>
        <dbReference type="ARBA" id="ARBA00032370"/>
    </source>
</evidence>
<keyword evidence="12" id="KW-0131">Cell cycle</keyword>
<evidence type="ECO:0000313" key="24">
    <source>
        <dbReference type="EMBL" id="NEM90011.1"/>
    </source>
</evidence>
<evidence type="ECO:0000256" key="23">
    <source>
        <dbReference type="SAM" id="Phobius"/>
    </source>
</evidence>
<comment type="function">
    <text evidence="21">Peptidoglycan polymerase that is essential for cell division.</text>
</comment>
<dbReference type="InterPro" id="IPR013437">
    <property type="entry name" value="FtsW"/>
</dbReference>
<dbReference type="Proteomes" id="UP000479756">
    <property type="component" value="Unassembled WGS sequence"/>
</dbReference>
<evidence type="ECO:0000256" key="21">
    <source>
        <dbReference type="ARBA" id="ARBA00049966"/>
    </source>
</evidence>
<comment type="subcellular location">
    <subcellularLocation>
        <location evidence="1">Cell membrane</location>
        <topology evidence="1">Multi-pass membrane protein</topology>
    </subcellularLocation>
</comment>
<feature type="transmembrane region" description="Helical" evidence="23">
    <location>
        <begin position="366"/>
        <end position="388"/>
    </location>
</feature>
<comment type="catalytic activity">
    <reaction evidence="20">
        <text>[GlcNAc-(1-&gt;4)-Mur2Ac(oyl-L-Ala-gamma-D-Glu-L-Lys-D-Ala-D-Ala)](n)-di-trans,octa-cis-undecaprenyl diphosphate + beta-D-GlcNAc-(1-&gt;4)-Mur2Ac(oyl-L-Ala-gamma-D-Glu-L-Lys-D-Ala-D-Ala)-di-trans,octa-cis-undecaprenyl diphosphate = [GlcNAc-(1-&gt;4)-Mur2Ac(oyl-L-Ala-gamma-D-Glu-L-Lys-D-Ala-D-Ala)](n+1)-di-trans,octa-cis-undecaprenyl diphosphate + di-trans,octa-cis-undecaprenyl diphosphate + H(+)</text>
        <dbReference type="Rhea" id="RHEA:23708"/>
        <dbReference type="Rhea" id="RHEA-COMP:9602"/>
        <dbReference type="Rhea" id="RHEA-COMP:9603"/>
        <dbReference type="ChEBI" id="CHEBI:15378"/>
        <dbReference type="ChEBI" id="CHEBI:58405"/>
        <dbReference type="ChEBI" id="CHEBI:60033"/>
        <dbReference type="ChEBI" id="CHEBI:78435"/>
        <dbReference type="EC" id="2.4.99.28"/>
    </reaction>
</comment>
<evidence type="ECO:0000256" key="9">
    <source>
        <dbReference type="ARBA" id="ARBA00022984"/>
    </source>
</evidence>
<evidence type="ECO:0000256" key="7">
    <source>
        <dbReference type="ARBA" id="ARBA00022692"/>
    </source>
</evidence>
<comment type="pathway">
    <text evidence="2">Cell wall biogenesis; peptidoglycan biosynthesis.</text>
</comment>
<organism evidence="24 25">
    <name type="scientific">Galbitalea soli</name>
    <dbReference type="NCBI Taxonomy" id="1268042"/>
    <lineage>
        <taxon>Bacteria</taxon>
        <taxon>Bacillati</taxon>
        <taxon>Actinomycetota</taxon>
        <taxon>Actinomycetes</taxon>
        <taxon>Micrococcales</taxon>
        <taxon>Microbacteriaceae</taxon>
        <taxon>Galbitalea</taxon>
    </lineage>
</organism>
<proteinExistence type="inferred from homology"/>
<dbReference type="GO" id="GO:0015648">
    <property type="term" value="F:lipid-linked peptidoglycan transporter activity"/>
    <property type="evidence" value="ECO:0007669"/>
    <property type="project" value="TreeGrafter"/>
</dbReference>
<keyword evidence="13" id="KW-0961">Cell wall biogenesis/degradation</keyword>
<dbReference type="RefSeq" id="WP_163471695.1">
    <property type="nucleotide sequence ID" value="NZ_JAAGWZ010000001.1"/>
</dbReference>
<dbReference type="AlphaFoldDB" id="A0A7C9PLG2"/>
<evidence type="ECO:0000256" key="6">
    <source>
        <dbReference type="ARBA" id="ARBA00022679"/>
    </source>
</evidence>
<feature type="compositionally biased region" description="Low complexity" evidence="22">
    <location>
        <begin position="13"/>
        <end position="23"/>
    </location>
</feature>
<dbReference type="GO" id="GO:0071555">
    <property type="term" value="P:cell wall organization"/>
    <property type="evidence" value="ECO:0007669"/>
    <property type="project" value="UniProtKB-KW"/>
</dbReference>